<gene>
    <name evidence="1" type="ORF">MNB_SV-10-418</name>
</gene>
<keyword evidence="1" id="KW-0808">Transferase</keyword>
<dbReference type="GO" id="GO:0004781">
    <property type="term" value="F:sulfate adenylyltransferase (ATP) activity"/>
    <property type="evidence" value="ECO:0007669"/>
    <property type="project" value="UniProtKB-EC"/>
</dbReference>
<protein>
    <submittedName>
        <fullName evidence="1">Sulfate adenylyltransferase subunit 1 / Adenylylsulfate kinase</fullName>
        <ecNumber evidence="1">2.7.1.25</ecNumber>
        <ecNumber evidence="1">2.7.7.4</ecNumber>
    </submittedName>
</protein>
<dbReference type="EC" id="2.7.7.4" evidence="1"/>
<accession>A0A1W1BLI1</accession>
<keyword evidence="1" id="KW-0548">Nucleotidyltransferase</keyword>
<proteinExistence type="predicted"/>
<dbReference type="AlphaFoldDB" id="A0A1W1BLI1"/>
<dbReference type="EMBL" id="FPHL01000006">
    <property type="protein sequence ID" value="SFV54394.1"/>
    <property type="molecule type" value="Genomic_DNA"/>
</dbReference>
<sequence>MKNSTIHHPPSTIHHPPSTITTLLPSSANSCYTIFKKGISMKKTLIMSLPVVGMFMTGCNQTPDIPFVDSGEKSSECIVLDEKLVKVDQFTSKIRSLPASQVQPYLATLPSYWITSSVEKRIVLRDAARKKQQLLAEKQKMECPPAK</sequence>
<organism evidence="1">
    <name type="scientific">hydrothermal vent metagenome</name>
    <dbReference type="NCBI Taxonomy" id="652676"/>
    <lineage>
        <taxon>unclassified sequences</taxon>
        <taxon>metagenomes</taxon>
        <taxon>ecological metagenomes</taxon>
    </lineage>
</organism>
<reference evidence="1" key="1">
    <citation type="submission" date="2016-10" db="EMBL/GenBank/DDBJ databases">
        <authorList>
            <person name="de Groot N.N."/>
        </authorList>
    </citation>
    <scope>NUCLEOTIDE SEQUENCE</scope>
</reference>
<evidence type="ECO:0000313" key="1">
    <source>
        <dbReference type="EMBL" id="SFV54394.1"/>
    </source>
</evidence>
<dbReference type="EC" id="2.7.1.25" evidence="1"/>
<dbReference type="GO" id="GO:0004020">
    <property type="term" value="F:adenylylsulfate kinase activity"/>
    <property type="evidence" value="ECO:0007669"/>
    <property type="project" value="UniProtKB-EC"/>
</dbReference>
<keyword evidence="1" id="KW-0418">Kinase</keyword>
<name>A0A1W1BLI1_9ZZZZ</name>